<dbReference type="GO" id="GO:0000725">
    <property type="term" value="P:recombinational repair"/>
    <property type="evidence" value="ECO:0007669"/>
    <property type="project" value="InterPro"/>
</dbReference>
<gene>
    <name evidence="1" type="ORF">CANTADRAFT_7957</name>
</gene>
<dbReference type="GO" id="GO:0005634">
    <property type="term" value="C:nucleus"/>
    <property type="evidence" value="ECO:0007669"/>
    <property type="project" value="InterPro"/>
</dbReference>
<name>A0A1E4SDF5_9ASCO</name>
<dbReference type="OrthoDB" id="4025818at2759"/>
<accession>A0A1E4SDF5</accession>
<dbReference type="AlphaFoldDB" id="A0A1E4SDF5"/>
<proteinExistence type="predicted"/>
<evidence type="ECO:0000313" key="2">
    <source>
        <dbReference type="Proteomes" id="UP000094285"/>
    </source>
</evidence>
<dbReference type="RefSeq" id="XP_020062618.1">
    <property type="nucleotide sequence ID" value="XM_020211217.1"/>
</dbReference>
<dbReference type="Pfam" id="PF16836">
    <property type="entry name" value="PSY3"/>
    <property type="match status" value="1"/>
</dbReference>
<protein>
    <submittedName>
        <fullName evidence="1">Uncharacterized protein</fullName>
    </submittedName>
</protein>
<dbReference type="InterPro" id="IPR031779">
    <property type="entry name" value="Psy3"/>
</dbReference>
<reference evidence="2" key="1">
    <citation type="submission" date="2016-05" db="EMBL/GenBank/DDBJ databases">
        <title>Comparative genomics of biotechnologically important yeasts.</title>
        <authorList>
            <consortium name="DOE Joint Genome Institute"/>
            <person name="Riley R."/>
            <person name="Haridas S."/>
            <person name="Wolfe K.H."/>
            <person name="Lopes M.R."/>
            <person name="Hittinger C.T."/>
            <person name="Goker M."/>
            <person name="Salamov A."/>
            <person name="Wisecaver J."/>
            <person name="Long T.M."/>
            <person name="Aerts A.L."/>
            <person name="Barry K."/>
            <person name="Choi C."/>
            <person name="Clum A."/>
            <person name="Coughlan A.Y."/>
            <person name="Deshpande S."/>
            <person name="Douglass A.P."/>
            <person name="Hanson S.J."/>
            <person name="Klenk H.-P."/>
            <person name="Labutti K."/>
            <person name="Lapidus A."/>
            <person name="Lindquist E."/>
            <person name="Lipzen A."/>
            <person name="Meier-Kolthoff J.P."/>
            <person name="Ohm R.A."/>
            <person name="Otillar R.P."/>
            <person name="Pangilinan J."/>
            <person name="Peng Y."/>
            <person name="Rokas A."/>
            <person name="Rosa C.A."/>
            <person name="Scheuner C."/>
            <person name="Sibirny A.A."/>
            <person name="Slot J.C."/>
            <person name="Stielow J.B."/>
            <person name="Sun H."/>
            <person name="Kurtzman C.P."/>
            <person name="Blackwell M."/>
            <person name="Grigoriev I.V."/>
            <person name="Jeffries T.W."/>
        </authorList>
    </citation>
    <scope>NUCLEOTIDE SEQUENCE [LARGE SCALE GENOMIC DNA]</scope>
    <source>
        <strain evidence="2">NRRL Y-17324</strain>
    </source>
</reference>
<dbReference type="GO" id="GO:0097196">
    <property type="term" value="C:Shu complex"/>
    <property type="evidence" value="ECO:0007669"/>
    <property type="project" value="InterPro"/>
</dbReference>
<dbReference type="EMBL" id="KV453915">
    <property type="protein sequence ID" value="ODV77496.1"/>
    <property type="molecule type" value="Genomic_DNA"/>
</dbReference>
<dbReference type="Gene3D" id="3.40.50.300">
    <property type="entry name" value="P-loop containing nucleotide triphosphate hydrolases"/>
    <property type="match status" value="1"/>
</dbReference>
<sequence>MINRSNYREFGLKEFTSTLQLYSTFNDYLDRVRIKYKCNLVVTSYDINVDKGYKSGFKEVQFKDLDSVSFLRGAYLKRFDYILFRGIEFKFWDFSHEQWIEG</sequence>
<dbReference type="InterPro" id="IPR027417">
    <property type="entry name" value="P-loop_NTPase"/>
</dbReference>
<dbReference type="GeneID" id="30985353"/>
<evidence type="ECO:0000313" key="1">
    <source>
        <dbReference type="EMBL" id="ODV77496.1"/>
    </source>
</evidence>
<keyword evidence="2" id="KW-1185">Reference proteome</keyword>
<organism evidence="1 2">
    <name type="scientific">Suhomyces tanzawaensis NRRL Y-17324</name>
    <dbReference type="NCBI Taxonomy" id="984487"/>
    <lineage>
        <taxon>Eukaryota</taxon>
        <taxon>Fungi</taxon>
        <taxon>Dikarya</taxon>
        <taxon>Ascomycota</taxon>
        <taxon>Saccharomycotina</taxon>
        <taxon>Pichiomycetes</taxon>
        <taxon>Debaryomycetaceae</taxon>
        <taxon>Suhomyces</taxon>
    </lineage>
</organism>
<dbReference type="Proteomes" id="UP000094285">
    <property type="component" value="Unassembled WGS sequence"/>
</dbReference>